<accession>A0A426ZWR0</accession>
<dbReference type="Proteomes" id="UP000287651">
    <property type="component" value="Unassembled WGS sequence"/>
</dbReference>
<protein>
    <submittedName>
        <fullName evidence="1">Uncharacterized protein</fullName>
    </submittedName>
</protein>
<reference evidence="1 2" key="1">
    <citation type="journal article" date="2014" name="Agronomy (Basel)">
        <title>A Draft Genome Sequence for Ensete ventricosum, the Drought-Tolerant Tree Against Hunger.</title>
        <authorList>
            <person name="Harrison J."/>
            <person name="Moore K.A."/>
            <person name="Paszkiewicz K."/>
            <person name="Jones T."/>
            <person name="Grant M."/>
            <person name="Ambacheew D."/>
            <person name="Muzemil S."/>
            <person name="Studholme D.J."/>
        </authorList>
    </citation>
    <scope>NUCLEOTIDE SEQUENCE [LARGE SCALE GENOMIC DNA]</scope>
</reference>
<evidence type="ECO:0000313" key="1">
    <source>
        <dbReference type="EMBL" id="RRT68408.1"/>
    </source>
</evidence>
<name>A0A426ZWR0_ENSVE</name>
<evidence type="ECO:0000313" key="2">
    <source>
        <dbReference type="Proteomes" id="UP000287651"/>
    </source>
</evidence>
<proteinExistence type="predicted"/>
<dbReference type="EMBL" id="AMZH03004706">
    <property type="protein sequence ID" value="RRT68408.1"/>
    <property type="molecule type" value="Genomic_DNA"/>
</dbReference>
<comment type="caution">
    <text evidence="1">The sequence shown here is derived from an EMBL/GenBank/DDBJ whole genome shotgun (WGS) entry which is preliminary data.</text>
</comment>
<gene>
    <name evidence="1" type="ORF">B296_00014342</name>
</gene>
<dbReference type="AlphaFoldDB" id="A0A426ZWR0"/>
<organism evidence="1 2">
    <name type="scientific">Ensete ventricosum</name>
    <name type="common">Abyssinian banana</name>
    <name type="synonym">Musa ensete</name>
    <dbReference type="NCBI Taxonomy" id="4639"/>
    <lineage>
        <taxon>Eukaryota</taxon>
        <taxon>Viridiplantae</taxon>
        <taxon>Streptophyta</taxon>
        <taxon>Embryophyta</taxon>
        <taxon>Tracheophyta</taxon>
        <taxon>Spermatophyta</taxon>
        <taxon>Magnoliopsida</taxon>
        <taxon>Liliopsida</taxon>
        <taxon>Zingiberales</taxon>
        <taxon>Musaceae</taxon>
        <taxon>Ensete</taxon>
    </lineage>
</organism>
<sequence>MQSHSSVESSFRAVMGSLTMEVAQLKHGDFSSSSNLIKHGDFALYRSIRPGIPLSTLYHTILCIARYTADGNRIRAMRSHMHSA</sequence>